<keyword evidence="12" id="KW-0175">Coiled coil</keyword>
<dbReference type="PROSITE" id="PS00972">
    <property type="entry name" value="USP_1"/>
    <property type="match status" value="1"/>
</dbReference>
<comment type="caution">
    <text evidence="16">The sequence shown here is derived from an EMBL/GenBank/DDBJ whole genome shotgun (WGS) entry which is preliminary data.</text>
</comment>
<feature type="coiled-coil region" evidence="12">
    <location>
        <begin position="172"/>
        <end position="220"/>
    </location>
</feature>
<feature type="domain" description="USP" evidence="15">
    <location>
        <begin position="406"/>
        <end position="735"/>
    </location>
</feature>
<evidence type="ECO:0000256" key="2">
    <source>
        <dbReference type="ARBA" id="ARBA00004141"/>
    </source>
</evidence>
<keyword evidence="6 14" id="KW-0812">Transmembrane</keyword>
<dbReference type="EC" id="3.4.19.12" evidence="4"/>
<keyword evidence="10 14" id="KW-1133">Transmembrane helix</keyword>
<comment type="similarity">
    <text evidence="3">Belongs to the peptidase C19 family.</text>
</comment>
<evidence type="ECO:0000256" key="8">
    <source>
        <dbReference type="ARBA" id="ARBA00022801"/>
    </source>
</evidence>
<dbReference type="GO" id="GO:0004843">
    <property type="term" value="F:cysteine-type deubiquitinase activity"/>
    <property type="evidence" value="ECO:0007669"/>
    <property type="project" value="UniProtKB-EC"/>
</dbReference>
<proteinExistence type="inferred from homology"/>
<dbReference type="Proteomes" id="UP000284702">
    <property type="component" value="Unassembled WGS sequence"/>
</dbReference>
<evidence type="ECO:0000256" key="9">
    <source>
        <dbReference type="ARBA" id="ARBA00022807"/>
    </source>
</evidence>
<feature type="compositionally biased region" description="Acidic residues" evidence="13">
    <location>
        <begin position="236"/>
        <end position="246"/>
    </location>
</feature>
<evidence type="ECO:0000259" key="15">
    <source>
        <dbReference type="PROSITE" id="PS50235"/>
    </source>
</evidence>
<evidence type="ECO:0000256" key="14">
    <source>
        <dbReference type="SAM" id="Phobius"/>
    </source>
</evidence>
<dbReference type="InterPro" id="IPR027359">
    <property type="entry name" value="Volt_channel_dom_sf"/>
</dbReference>
<feature type="compositionally biased region" description="Low complexity" evidence="13">
    <location>
        <begin position="249"/>
        <end position="258"/>
    </location>
</feature>
<keyword evidence="8" id="KW-0378">Hydrolase</keyword>
<keyword evidence="7" id="KW-0833">Ubl conjugation pathway</keyword>
<comment type="catalytic activity">
    <reaction evidence="1">
        <text>Thiol-dependent hydrolysis of ester, thioester, amide, peptide and isopeptide bonds formed by the C-terminal Gly of ubiquitin (a 76-residue protein attached to proteins as an intracellular targeting signal).</text>
        <dbReference type="EC" id="3.4.19.12"/>
    </reaction>
</comment>
<dbReference type="GO" id="GO:0016020">
    <property type="term" value="C:membrane"/>
    <property type="evidence" value="ECO:0007669"/>
    <property type="project" value="UniProtKB-SubCell"/>
</dbReference>
<organism evidence="16 17">
    <name type="scientific">Aphanomyces astaci</name>
    <name type="common">Crayfish plague agent</name>
    <dbReference type="NCBI Taxonomy" id="112090"/>
    <lineage>
        <taxon>Eukaryota</taxon>
        <taxon>Sar</taxon>
        <taxon>Stramenopiles</taxon>
        <taxon>Oomycota</taxon>
        <taxon>Saprolegniomycetes</taxon>
        <taxon>Saprolegniales</taxon>
        <taxon>Verrucalvaceae</taxon>
        <taxon>Aphanomyces</taxon>
    </lineage>
</organism>
<dbReference type="Gene3D" id="3.90.70.10">
    <property type="entry name" value="Cysteine proteinases"/>
    <property type="match status" value="1"/>
</dbReference>
<feature type="transmembrane region" description="Helical" evidence="14">
    <location>
        <begin position="83"/>
        <end position="105"/>
    </location>
</feature>
<evidence type="ECO:0000256" key="3">
    <source>
        <dbReference type="ARBA" id="ARBA00009085"/>
    </source>
</evidence>
<dbReference type="GO" id="GO:0016579">
    <property type="term" value="P:protein deubiquitination"/>
    <property type="evidence" value="ECO:0007669"/>
    <property type="project" value="InterPro"/>
</dbReference>
<accession>A0A3R7ZC17</accession>
<dbReference type="InterPro" id="IPR018200">
    <property type="entry name" value="USP_CS"/>
</dbReference>
<dbReference type="VEuPathDB" id="FungiDB:H257_14089"/>
<dbReference type="GO" id="GO:0006508">
    <property type="term" value="P:proteolysis"/>
    <property type="evidence" value="ECO:0007669"/>
    <property type="project" value="UniProtKB-KW"/>
</dbReference>
<evidence type="ECO:0000256" key="7">
    <source>
        <dbReference type="ARBA" id="ARBA00022786"/>
    </source>
</evidence>
<dbReference type="InterPro" id="IPR038765">
    <property type="entry name" value="Papain-like_cys_pep_sf"/>
</dbReference>
<evidence type="ECO:0000256" key="12">
    <source>
        <dbReference type="SAM" id="Coils"/>
    </source>
</evidence>
<name>A0A3R7ZC17_APHAT</name>
<feature type="region of interest" description="Disordered" evidence="13">
    <location>
        <begin position="228"/>
        <end position="283"/>
    </location>
</feature>
<evidence type="ECO:0000256" key="11">
    <source>
        <dbReference type="ARBA" id="ARBA00023136"/>
    </source>
</evidence>
<dbReference type="PROSITE" id="PS50235">
    <property type="entry name" value="USP_3"/>
    <property type="match status" value="1"/>
</dbReference>
<dbReference type="Gene3D" id="1.20.120.350">
    <property type="entry name" value="Voltage-gated potassium channels. Chain C"/>
    <property type="match status" value="1"/>
</dbReference>
<protein>
    <recommendedName>
        <fullName evidence="4">ubiquitinyl hydrolase 1</fullName>
        <ecNumber evidence="4">3.4.19.12</ecNumber>
    </recommendedName>
</protein>
<feature type="compositionally biased region" description="Polar residues" evidence="13">
    <location>
        <begin position="259"/>
        <end position="276"/>
    </location>
</feature>
<gene>
    <name evidence="16" type="ORF">B5M09_002775</name>
</gene>
<dbReference type="VEuPathDB" id="FungiDB:H257_14090"/>
<dbReference type="InterPro" id="IPR050185">
    <property type="entry name" value="Ub_carboxyl-term_hydrolase"/>
</dbReference>
<dbReference type="InterPro" id="IPR001394">
    <property type="entry name" value="Peptidase_C19_UCH"/>
</dbReference>
<dbReference type="AlphaFoldDB" id="A0A3R7ZC17"/>
<keyword evidence="5" id="KW-0645">Protease</keyword>
<dbReference type="PANTHER" id="PTHR21646">
    <property type="entry name" value="UBIQUITIN CARBOXYL-TERMINAL HYDROLASE"/>
    <property type="match status" value="1"/>
</dbReference>
<feature type="region of interest" description="Disordered" evidence="13">
    <location>
        <begin position="344"/>
        <end position="371"/>
    </location>
</feature>
<comment type="subcellular location">
    <subcellularLocation>
        <location evidence="2">Membrane</location>
        <topology evidence="2">Multi-pass membrane protein</topology>
    </subcellularLocation>
</comment>
<evidence type="ECO:0000256" key="1">
    <source>
        <dbReference type="ARBA" id="ARBA00000707"/>
    </source>
</evidence>
<sequence length="740" mass="81968">MTGADPFKIHMHEPKKAAAGDDASQYVPVGRSKSQAIGAFIEWRETQAVMIALVVLDVAAAVASLVLDLLAQTGVVVPPILGQLLQSFGGFTLILFMIELAVLIWVFQLAFFTHIGYGIDFGVVVSSFSWELSRQSKGLRLLGVFRLWRIFRLVNTFLNDERSQHAATANLLEIEKQAVDAAALKLQRLEDALEKEYQAKTTLSLALQEYKDEVDTLKEALTIAAMSVTTSHAEEAEGDDEDGEEEGGLRQARAQQLQPQLVNGTSTASGYPNNNLDVAGPTSVSDEDMLQKMERMETTDSVQSHGLTSEATTLAIRPHRHRPADETNDASMNYDDDGNAKVLLPPTNTVTYPGVQSSSNKEPRRDTMPSDKLESITIGTRSFSNSSLQPSIVVAGGSSLSCKGAVGLQNLGNTCFMNSCLQCLNNVHSVMKYFRSNAHLHELNGSSPTAGKLACSVFGDLSQALWSGAEFSSTRPVELKRVVGKLASRFIGYDQHDAQEFLRFLLDGLHEDLNRILKKPAYYEIPDRPHAPERDLSDEYWQYYIQRNASALSEQFCGQLRSEVTCQTCSHRSICFDLPVPKKAKGGAIRFGAFKSTSSNEDTSMCTVHDCLRAYTEEEHMKDEDAFYCAKCKAHRSVVKSICLQRCPNVLVLHLKRFSYSTFSRDKVSTAVKFPTEGLEIKEFCSKDNICNYTLFECRNPENGNWYDFNDETVSALKKPNAASASAYILFYQRKGQSAK</sequence>
<keyword evidence="17" id="KW-1185">Reference proteome</keyword>
<feature type="compositionally biased region" description="Polar residues" evidence="13">
    <location>
        <begin position="346"/>
        <end position="360"/>
    </location>
</feature>
<reference evidence="16" key="1">
    <citation type="submission" date="2018-07" db="EMBL/GenBank/DDBJ databases">
        <title>Annotation of Aphanomyces astaci genome assembly.</title>
        <authorList>
            <person name="Studholme D.J."/>
        </authorList>
    </citation>
    <scope>NUCLEOTIDE SEQUENCE [LARGE SCALE GENOMIC DNA]</scope>
    <source>
        <strain evidence="16">Pc</strain>
    </source>
</reference>
<evidence type="ECO:0000256" key="13">
    <source>
        <dbReference type="SAM" id="MobiDB-lite"/>
    </source>
</evidence>
<feature type="compositionally biased region" description="Basic and acidic residues" evidence="13">
    <location>
        <begin position="361"/>
        <end position="371"/>
    </location>
</feature>
<keyword evidence="11 14" id="KW-0472">Membrane</keyword>
<evidence type="ECO:0000256" key="5">
    <source>
        <dbReference type="ARBA" id="ARBA00022670"/>
    </source>
</evidence>
<dbReference type="Pfam" id="PF00443">
    <property type="entry name" value="UCH"/>
    <property type="match status" value="1"/>
</dbReference>
<dbReference type="CDD" id="cd02674">
    <property type="entry name" value="Peptidase_C19R"/>
    <property type="match status" value="1"/>
</dbReference>
<dbReference type="EMBL" id="MZMZ02002678">
    <property type="protein sequence ID" value="RQM24602.1"/>
    <property type="molecule type" value="Genomic_DNA"/>
</dbReference>
<evidence type="ECO:0000256" key="10">
    <source>
        <dbReference type="ARBA" id="ARBA00022989"/>
    </source>
</evidence>
<evidence type="ECO:0000313" key="17">
    <source>
        <dbReference type="Proteomes" id="UP000284702"/>
    </source>
</evidence>
<dbReference type="InterPro" id="IPR028889">
    <property type="entry name" value="USP"/>
</dbReference>
<evidence type="ECO:0000256" key="4">
    <source>
        <dbReference type="ARBA" id="ARBA00012759"/>
    </source>
</evidence>
<evidence type="ECO:0000256" key="6">
    <source>
        <dbReference type="ARBA" id="ARBA00022692"/>
    </source>
</evidence>
<dbReference type="PANTHER" id="PTHR21646:SF24">
    <property type="entry name" value="UBIQUITIN CARBOXYL-TERMINAL HYDROLASE"/>
    <property type="match status" value="1"/>
</dbReference>
<dbReference type="SUPFAM" id="SSF54001">
    <property type="entry name" value="Cysteine proteinases"/>
    <property type="match status" value="1"/>
</dbReference>
<feature type="transmembrane region" description="Helical" evidence="14">
    <location>
        <begin position="48"/>
        <end position="71"/>
    </location>
</feature>
<keyword evidence="9" id="KW-0788">Thiol protease</keyword>
<evidence type="ECO:0000313" key="16">
    <source>
        <dbReference type="EMBL" id="RQM24602.1"/>
    </source>
</evidence>